<dbReference type="AlphaFoldDB" id="A0A8S3W6M7"/>
<protein>
    <submittedName>
        <fullName evidence="2">(apollo) hypothetical protein</fullName>
    </submittedName>
</protein>
<evidence type="ECO:0000313" key="2">
    <source>
        <dbReference type="EMBL" id="CAG4943418.1"/>
    </source>
</evidence>
<evidence type="ECO:0000313" key="3">
    <source>
        <dbReference type="Proteomes" id="UP000691718"/>
    </source>
</evidence>
<dbReference type="OrthoDB" id="7458550at2759"/>
<dbReference type="Proteomes" id="UP000691718">
    <property type="component" value="Unassembled WGS sequence"/>
</dbReference>
<evidence type="ECO:0000256" key="1">
    <source>
        <dbReference type="SAM" id="MobiDB-lite"/>
    </source>
</evidence>
<sequence length="156" mass="17067">MDKDNSASTQGYAAAVQHPLNLDNGKTKPKVKSGPQEKNKGASGKPNPPAKVNTPISSLAPVSTLVSDSNTSILSVSRETTVAPRDGVEQKDPEDWIQQINKQTQKLLHDNQHGFRTTRSTTTNLVSHLDYAYAELDAGRKHLTWSTTISCCVNWR</sequence>
<accession>A0A8S3W6M7</accession>
<proteinExistence type="predicted"/>
<feature type="region of interest" description="Disordered" evidence="1">
    <location>
        <begin position="1"/>
        <end position="56"/>
    </location>
</feature>
<name>A0A8S3W6M7_PARAO</name>
<feature type="compositionally biased region" description="Polar residues" evidence="1">
    <location>
        <begin position="1"/>
        <end position="11"/>
    </location>
</feature>
<organism evidence="2 3">
    <name type="scientific">Parnassius apollo</name>
    <name type="common">Apollo butterfly</name>
    <name type="synonym">Papilio apollo</name>
    <dbReference type="NCBI Taxonomy" id="110799"/>
    <lineage>
        <taxon>Eukaryota</taxon>
        <taxon>Metazoa</taxon>
        <taxon>Ecdysozoa</taxon>
        <taxon>Arthropoda</taxon>
        <taxon>Hexapoda</taxon>
        <taxon>Insecta</taxon>
        <taxon>Pterygota</taxon>
        <taxon>Neoptera</taxon>
        <taxon>Endopterygota</taxon>
        <taxon>Lepidoptera</taxon>
        <taxon>Glossata</taxon>
        <taxon>Ditrysia</taxon>
        <taxon>Papilionoidea</taxon>
        <taxon>Papilionidae</taxon>
        <taxon>Parnassiinae</taxon>
        <taxon>Parnassini</taxon>
        <taxon>Parnassius</taxon>
        <taxon>Parnassius</taxon>
    </lineage>
</organism>
<dbReference type="EMBL" id="CAJQZP010000178">
    <property type="protein sequence ID" value="CAG4943418.1"/>
    <property type="molecule type" value="Genomic_DNA"/>
</dbReference>
<reference evidence="2" key="1">
    <citation type="submission" date="2021-04" db="EMBL/GenBank/DDBJ databases">
        <authorList>
            <person name="Tunstrom K."/>
        </authorList>
    </citation>
    <scope>NUCLEOTIDE SEQUENCE</scope>
</reference>
<comment type="caution">
    <text evidence="2">The sequence shown here is derived from an EMBL/GenBank/DDBJ whole genome shotgun (WGS) entry which is preliminary data.</text>
</comment>
<gene>
    <name evidence="2" type="ORF">PAPOLLO_LOCUS2659</name>
</gene>
<keyword evidence="3" id="KW-1185">Reference proteome</keyword>